<feature type="region of interest" description="Disordered" evidence="1">
    <location>
        <begin position="42"/>
        <end position="68"/>
    </location>
</feature>
<accession>A0AAD9K5S8</accession>
<organism evidence="2 3">
    <name type="scientific">Paralvinella palmiformis</name>
    <dbReference type="NCBI Taxonomy" id="53620"/>
    <lineage>
        <taxon>Eukaryota</taxon>
        <taxon>Metazoa</taxon>
        <taxon>Spiralia</taxon>
        <taxon>Lophotrochozoa</taxon>
        <taxon>Annelida</taxon>
        <taxon>Polychaeta</taxon>
        <taxon>Sedentaria</taxon>
        <taxon>Canalipalpata</taxon>
        <taxon>Terebellida</taxon>
        <taxon>Terebelliformia</taxon>
        <taxon>Alvinellidae</taxon>
        <taxon>Paralvinella</taxon>
    </lineage>
</organism>
<feature type="region of interest" description="Disordered" evidence="1">
    <location>
        <begin position="607"/>
        <end position="639"/>
    </location>
</feature>
<keyword evidence="3" id="KW-1185">Reference proteome</keyword>
<evidence type="ECO:0000313" key="2">
    <source>
        <dbReference type="EMBL" id="KAK2164683.1"/>
    </source>
</evidence>
<reference evidence="2" key="1">
    <citation type="journal article" date="2023" name="Mol. Biol. Evol.">
        <title>Third-Generation Sequencing Reveals the Adaptive Role of the Epigenome in Three Deep-Sea Polychaetes.</title>
        <authorList>
            <person name="Perez M."/>
            <person name="Aroh O."/>
            <person name="Sun Y."/>
            <person name="Lan Y."/>
            <person name="Juniper S.K."/>
            <person name="Young C.R."/>
            <person name="Angers B."/>
            <person name="Qian P.Y."/>
        </authorList>
    </citation>
    <scope>NUCLEOTIDE SEQUENCE</scope>
    <source>
        <strain evidence="2">P08H-3</strain>
    </source>
</reference>
<evidence type="ECO:0000313" key="3">
    <source>
        <dbReference type="Proteomes" id="UP001208570"/>
    </source>
</evidence>
<comment type="caution">
    <text evidence="2">The sequence shown here is derived from an EMBL/GenBank/DDBJ whole genome shotgun (WGS) entry which is preliminary data.</text>
</comment>
<protein>
    <submittedName>
        <fullName evidence="2">Uncharacterized protein</fullName>
    </submittedName>
</protein>
<sequence length="639" mass="72273">MLLRPDQQKFSEEFTVEGLLGITLDSKEVFLVNIKEHVLSDQGEASVSQSSSSMAKENTGGSSEQRSPHFMHGCKQHCKEAIVSCPLTPMMQQCGSPFRRQRGRRRFLGEWRGLRRRMNNPHFRMMQAMLSGQHHSANNPLDELDQDLGLPPYPKRPHLSTGPPSLTVIRPESTTVTSDSRKDQSTEDDMPDLTKVKVEPESDFCVTDSTSVYRKNESIGDFSDGSSAGSPWHRLPFEDDDWQTRSRTPSSVGTMDNEAENYDDYIDPAILSRIKMAIMKRDGCFVTPRMLCRRYSAILKSHLVVQAMKKITVPLGDPEHIGMLTNLKERNKVFFKCPPDQIKPETLKKYDMTSEQYQESFYRMPPTRGMSQPRGDLFVQSVLECSPYGPMKPEEFEKIIEESIDPDPQDSMDEFELQHFIVHSEGCFVSSRILCRRLSKQYKVVHVIRAMKAMSRQPSDPNYIGQFVRVSERVKIFFKAPPDLVGPTALQTYGLTAEQYKCLYYASPHPSDGSVSNWDSYVENIASRYPYSFENFPLESCEVSPDIADRIKSMFAAGQTQTFTSFPGGISSFLDILEEQDDVETQDTVERIRNIFGSDIVSSITAAVDTDQDQTGTDQKSSSNAVEPNSNDATSKNVE</sequence>
<evidence type="ECO:0000256" key="1">
    <source>
        <dbReference type="SAM" id="MobiDB-lite"/>
    </source>
</evidence>
<name>A0AAD9K5S8_9ANNE</name>
<dbReference type="AlphaFoldDB" id="A0AAD9K5S8"/>
<proteinExistence type="predicted"/>
<feature type="region of interest" description="Disordered" evidence="1">
    <location>
        <begin position="235"/>
        <end position="255"/>
    </location>
</feature>
<feature type="compositionally biased region" description="Polar residues" evidence="1">
    <location>
        <begin position="245"/>
        <end position="254"/>
    </location>
</feature>
<feature type="region of interest" description="Disordered" evidence="1">
    <location>
        <begin position="135"/>
        <end position="193"/>
    </location>
</feature>
<gene>
    <name evidence="2" type="ORF">LSH36_60g02028</name>
</gene>
<feature type="compositionally biased region" description="Polar residues" evidence="1">
    <location>
        <begin position="620"/>
        <end position="639"/>
    </location>
</feature>
<feature type="compositionally biased region" description="Polar residues" evidence="1">
    <location>
        <begin position="54"/>
        <end position="65"/>
    </location>
</feature>
<dbReference type="Proteomes" id="UP001208570">
    <property type="component" value="Unassembled WGS sequence"/>
</dbReference>
<dbReference type="EMBL" id="JAODUP010000060">
    <property type="protein sequence ID" value="KAK2164683.1"/>
    <property type="molecule type" value="Genomic_DNA"/>
</dbReference>